<reference evidence="1 2" key="1">
    <citation type="submission" date="2019-05" db="EMBL/GenBank/DDBJ databases">
        <authorList>
            <consortium name="Pathogen Informatics"/>
        </authorList>
    </citation>
    <scope>NUCLEOTIDE SEQUENCE [LARGE SCALE GENOMIC DNA]</scope>
    <source>
        <strain evidence="1 2">NCTC11557</strain>
    </source>
</reference>
<proteinExistence type="predicted"/>
<evidence type="ECO:0000313" key="2">
    <source>
        <dbReference type="Proteomes" id="UP000339049"/>
    </source>
</evidence>
<sequence>MKMSPRIISYDISEGTVFFNTKTNDSFLITNELIKK</sequence>
<accession>A0AAE9QW32</accession>
<dbReference type="Proteomes" id="UP000339049">
    <property type="component" value="Unassembled WGS sequence"/>
</dbReference>
<dbReference type="EMBL" id="CABEIY010000008">
    <property type="protein sequence ID" value="VTT27336.1"/>
    <property type="molecule type" value="Genomic_DNA"/>
</dbReference>
<comment type="caution">
    <text evidence="1">The sequence shown here is derived from an EMBL/GenBank/DDBJ whole genome shotgun (WGS) entry which is preliminary data.</text>
</comment>
<evidence type="ECO:0000313" key="1">
    <source>
        <dbReference type="EMBL" id="VTT27336.1"/>
    </source>
</evidence>
<protein>
    <submittedName>
        <fullName evidence="1">Transcriptional regulator</fullName>
    </submittedName>
</protein>
<gene>
    <name evidence="1" type="ORF">NCTC11557_02341</name>
</gene>
<dbReference type="AlphaFoldDB" id="A0AAE9QW32"/>
<organism evidence="1 2">
    <name type="scientific">Streptococcus dysgalactiae subsp. equisimilis</name>
    <name type="common">Streptococcus equisimilis</name>
    <dbReference type="NCBI Taxonomy" id="119602"/>
    <lineage>
        <taxon>Bacteria</taxon>
        <taxon>Bacillati</taxon>
        <taxon>Bacillota</taxon>
        <taxon>Bacilli</taxon>
        <taxon>Lactobacillales</taxon>
        <taxon>Streptococcaceae</taxon>
        <taxon>Streptococcus</taxon>
    </lineage>
</organism>
<name>A0AAE9QW32_STREQ</name>